<evidence type="ECO:0000313" key="3">
    <source>
        <dbReference type="Proteomes" id="UP000447434"/>
    </source>
</evidence>
<reference evidence="3" key="1">
    <citation type="journal article" date="2020" name="Nat. Commun.">
        <title>Genome sequence of the cluster root forming white lupin.</title>
        <authorList>
            <person name="Hufnagel B."/>
            <person name="Marques A."/>
            <person name="Soriano A."/>
            <person name="Marques L."/>
            <person name="Divol F."/>
            <person name="Doumas P."/>
            <person name="Sallet E."/>
            <person name="Mancinotti D."/>
            <person name="Carrere S."/>
            <person name="Marande W."/>
            <person name="Arribat S."/>
            <person name="Keller J."/>
            <person name="Huneau C."/>
            <person name="Blein T."/>
            <person name="Aime D."/>
            <person name="Laguerre M."/>
            <person name="Taylor J."/>
            <person name="Schubert V."/>
            <person name="Nelson M."/>
            <person name="Geu-Flores F."/>
            <person name="Crespi M."/>
            <person name="Gallardo-Guerrero K."/>
            <person name="Delaux P.-M."/>
            <person name="Salse J."/>
            <person name="Berges H."/>
            <person name="Guyot R."/>
            <person name="Gouzy J."/>
            <person name="Peret B."/>
        </authorList>
    </citation>
    <scope>NUCLEOTIDE SEQUENCE [LARGE SCALE GENOMIC DNA]</scope>
    <source>
        <strain evidence="3">cv. Amiga</strain>
    </source>
</reference>
<evidence type="ECO:0000256" key="1">
    <source>
        <dbReference type="SAM" id="Phobius"/>
    </source>
</evidence>
<protein>
    <submittedName>
        <fullName evidence="2">Uncharacterized protein</fullName>
    </submittedName>
</protein>
<dbReference type="AlphaFoldDB" id="A0A6A4NP30"/>
<feature type="transmembrane region" description="Helical" evidence="1">
    <location>
        <begin position="18"/>
        <end position="39"/>
    </location>
</feature>
<gene>
    <name evidence="2" type="ORF">Lalb_Chr22g0354081</name>
</gene>
<dbReference type="EMBL" id="WOCE01000022">
    <property type="protein sequence ID" value="KAE9588318.1"/>
    <property type="molecule type" value="Genomic_DNA"/>
</dbReference>
<comment type="caution">
    <text evidence="2">The sequence shown here is derived from an EMBL/GenBank/DDBJ whole genome shotgun (WGS) entry which is preliminary data.</text>
</comment>
<evidence type="ECO:0000313" key="2">
    <source>
        <dbReference type="EMBL" id="KAE9588318.1"/>
    </source>
</evidence>
<proteinExistence type="predicted"/>
<sequence length="75" mass="8087">MDKGNGCPYAALASSATFLSAIFGVTLILVRLIYVVYCSGRPLSKRSSKPVSTLIILGSGLSLFILLFHPYHNIL</sequence>
<dbReference type="OrthoDB" id="1431588at2759"/>
<accession>A0A6A4NP30</accession>
<dbReference type="Proteomes" id="UP000447434">
    <property type="component" value="Chromosome 22"/>
</dbReference>
<name>A0A6A4NP30_LUPAL</name>
<keyword evidence="1" id="KW-0472">Membrane</keyword>
<keyword evidence="1" id="KW-0812">Transmembrane</keyword>
<keyword evidence="1" id="KW-1133">Transmembrane helix</keyword>
<feature type="transmembrane region" description="Helical" evidence="1">
    <location>
        <begin position="51"/>
        <end position="71"/>
    </location>
</feature>
<keyword evidence="3" id="KW-1185">Reference proteome</keyword>
<organism evidence="2 3">
    <name type="scientific">Lupinus albus</name>
    <name type="common">White lupine</name>
    <name type="synonym">Lupinus termis</name>
    <dbReference type="NCBI Taxonomy" id="3870"/>
    <lineage>
        <taxon>Eukaryota</taxon>
        <taxon>Viridiplantae</taxon>
        <taxon>Streptophyta</taxon>
        <taxon>Embryophyta</taxon>
        <taxon>Tracheophyta</taxon>
        <taxon>Spermatophyta</taxon>
        <taxon>Magnoliopsida</taxon>
        <taxon>eudicotyledons</taxon>
        <taxon>Gunneridae</taxon>
        <taxon>Pentapetalae</taxon>
        <taxon>rosids</taxon>
        <taxon>fabids</taxon>
        <taxon>Fabales</taxon>
        <taxon>Fabaceae</taxon>
        <taxon>Papilionoideae</taxon>
        <taxon>50 kb inversion clade</taxon>
        <taxon>genistoids sensu lato</taxon>
        <taxon>core genistoids</taxon>
        <taxon>Genisteae</taxon>
        <taxon>Lupinus</taxon>
    </lineage>
</organism>